<dbReference type="Proteomes" id="UP000325440">
    <property type="component" value="Unassembled WGS sequence"/>
</dbReference>
<evidence type="ECO:0000256" key="2">
    <source>
        <dbReference type="SAM" id="MobiDB-lite"/>
    </source>
</evidence>
<protein>
    <submittedName>
        <fullName evidence="3">Lebercilin domain</fullName>
    </submittedName>
</protein>
<name>A0A5E4N1A7_9HEMI</name>
<evidence type="ECO:0000256" key="1">
    <source>
        <dbReference type="SAM" id="Coils"/>
    </source>
</evidence>
<feature type="region of interest" description="Disordered" evidence="2">
    <location>
        <begin position="131"/>
        <end position="153"/>
    </location>
</feature>
<proteinExistence type="predicted"/>
<gene>
    <name evidence="3" type="ORF">CINCED_3A012456</name>
</gene>
<evidence type="ECO:0000313" key="4">
    <source>
        <dbReference type="Proteomes" id="UP000325440"/>
    </source>
</evidence>
<feature type="region of interest" description="Disordered" evidence="2">
    <location>
        <begin position="237"/>
        <end position="264"/>
    </location>
</feature>
<sequence>MLRIKELQNELTQAQEEIQNRIFKMMEKRQETALSKYEDTHAQLPQNLVKTIELHTKNHRNQLNVETGKAKALQVELKRVTDENRKLESKLERFKYQSYGGKKAFYNASEVDRTNRMARPKTAVQPISVPLMAGADGNDHSDQTPSSLPDRDGTSIKQELLLVHGESSEISDHTEELQMNLMRQVHEDVINAPNMLVRKIPDSSDSTLIRRISALVKEEYILSGVGREENTILQEQTTPTTDGYKNPFSLSNPFRPSTATKKKL</sequence>
<reference evidence="3 4" key="1">
    <citation type="submission" date="2019-08" db="EMBL/GenBank/DDBJ databases">
        <authorList>
            <person name="Alioto T."/>
            <person name="Alioto T."/>
            <person name="Gomez Garrido J."/>
        </authorList>
    </citation>
    <scope>NUCLEOTIDE SEQUENCE [LARGE SCALE GENOMIC DNA]</scope>
</reference>
<organism evidence="3 4">
    <name type="scientific">Cinara cedri</name>
    <dbReference type="NCBI Taxonomy" id="506608"/>
    <lineage>
        <taxon>Eukaryota</taxon>
        <taxon>Metazoa</taxon>
        <taxon>Ecdysozoa</taxon>
        <taxon>Arthropoda</taxon>
        <taxon>Hexapoda</taxon>
        <taxon>Insecta</taxon>
        <taxon>Pterygota</taxon>
        <taxon>Neoptera</taxon>
        <taxon>Paraneoptera</taxon>
        <taxon>Hemiptera</taxon>
        <taxon>Sternorrhyncha</taxon>
        <taxon>Aphidomorpha</taxon>
        <taxon>Aphidoidea</taxon>
        <taxon>Aphididae</taxon>
        <taxon>Lachninae</taxon>
        <taxon>Cinara</taxon>
    </lineage>
</organism>
<feature type="coiled-coil region" evidence="1">
    <location>
        <begin position="70"/>
        <end position="97"/>
    </location>
</feature>
<dbReference type="AlphaFoldDB" id="A0A5E4N1A7"/>
<dbReference type="EMBL" id="CABPRJ010001450">
    <property type="protein sequence ID" value="VVC37598.1"/>
    <property type="molecule type" value="Genomic_DNA"/>
</dbReference>
<evidence type="ECO:0000313" key="3">
    <source>
        <dbReference type="EMBL" id="VVC37598.1"/>
    </source>
</evidence>
<keyword evidence="4" id="KW-1185">Reference proteome</keyword>
<keyword evidence="1" id="KW-0175">Coiled coil</keyword>
<accession>A0A5E4N1A7</accession>
<dbReference type="OrthoDB" id="2123794at2759"/>